<proteinExistence type="predicted"/>
<dbReference type="Pfam" id="PF04536">
    <property type="entry name" value="TPM_phosphatase"/>
    <property type="match status" value="1"/>
</dbReference>
<sequence length="410" mass="43513">MLRWLHHFVVSLLVLMVAGLLVTAQAETSPIGVALDQRVIDLTGTLDAQTLARLKLELDALERRKGSQVAVLLVPTTGDANIEGYANQVFRAWKLGRKDVNDGILLLVAKDDRKVRIEVGYGLEGTVTDLLAHRIIEEHITPAFRQGNYVGGVARGVNDLVVLVDGGDLPRDAETGLPLGASAVLLAFIVGAGVGVLVVTRTLHWRHALIATAVLTALVVGFCGGREWPVYLVVFPLNLLIGAAVFGWLWRARTVFYCALALLIYGVSLVVVNQYRDVSFYDWLAFLVGTVAILTLFLTLFWVMKDAWRRSRVGFFVRFLLTTVVFVGAGLDAHAGPGGWLLALPKAAFAGVFIFCLTASSFRPGSGGGSSRSRYRRSGSSSGSSSGASGGSGGAGRGGSSGGGGASGSW</sequence>
<feature type="transmembrane region" description="Helical" evidence="2">
    <location>
        <begin position="281"/>
        <end position="303"/>
    </location>
</feature>
<dbReference type="Proteomes" id="UP000594923">
    <property type="component" value="Chromosome"/>
</dbReference>
<feature type="transmembrane region" description="Helical" evidence="2">
    <location>
        <begin position="228"/>
        <end position="249"/>
    </location>
</feature>
<name>A0A7M1KLJ9_9PSED</name>
<feature type="transmembrane region" description="Helical" evidence="2">
    <location>
        <begin position="315"/>
        <end position="334"/>
    </location>
</feature>
<accession>A0A7M1KLJ9</accession>
<organism evidence="4 5">
    <name type="scientific">Pseudomonas poae</name>
    <dbReference type="NCBI Taxonomy" id="200451"/>
    <lineage>
        <taxon>Bacteria</taxon>
        <taxon>Pseudomonadati</taxon>
        <taxon>Pseudomonadota</taxon>
        <taxon>Gammaproteobacteria</taxon>
        <taxon>Pseudomonadales</taxon>
        <taxon>Pseudomonadaceae</taxon>
        <taxon>Pseudomonas</taxon>
    </lineage>
</organism>
<dbReference type="AlphaFoldDB" id="A0A7M1KLJ9"/>
<keyword evidence="2" id="KW-0812">Transmembrane</keyword>
<feature type="transmembrane region" description="Helical" evidence="2">
    <location>
        <begin position="340"/>
        <end position="362"/>
    </location>
</feature>
<dbReference type="EMBL" id="CP063073">
    <property type="protein sequence ID" value="QOQ76994.1"/>
    <property type="molecule type" value="Genomic_DNA"/>
</dbReference>
<evidence type="ECO:0000256" key="2">
    <source>
        <dbReference type="SAM" id="Phobius"/>
    </source>
</evidence>
<evidence type="ECO:0000313" key="4">
    <source>
        <dbReference type="EMBL" id="QOQ76994.1"/>
    </source>
</evidence>
<feature type="compositionally biased region" description="Gly residues" evidence="1">
    <location>
        <begin position="388"/>
        <end position="410"/>
    </location>
</feature>
<dbReference type="PANTHER" id="PTHR30373:SF2">
    <property type="entry name" value="UPF0603 PROTEIN YGCG"/>
    <property type="match status" value="1"/>
</dbReference>
<keyword evidence="2" id="KW-1133">Transmembrane helix</keyword>
<dbReference type="PANTHER" id="PTHR30373">
    <property type="entry name" value="UPF0603 PROTEIN YGCG"/>
    <property type="match status" value="1"/>
</dbReference>
<reference evidence="4 5" key="1">
    <citation type="submission" date="2020-10" db="EMBL/GenBank/DDBJ databases">
        <title>High quality whole genome sequence of Pseudomonas poae PMA22.</title>
        <authorList>
            <person name="Hernandez J.G."/>
            <person name="Rodriguez P."/>
            <person name="Cuevas C."/>
            <person name="de la Calle F."/>
            <person name="Galan B."/>
            <person name="Garcia J.L."/>
        </authorList>
    </citation>
    <scope>NUCLEOTIDE SEQUENCE [LARGE SCALE GENOMIC DNA]</scope>
    <source>
        <strain evidence="4 5">PMA22</strain>
    </source>
</reference>
<feature type="compositionally biased region" description="Low complexity" evidence="1">
    <location>
        <begin position="378"/>
        <end position="387"/>
    </location>
</feature>
<feature type="transmembrane region" description="Helical" evidence="2">
    <location>
        <begin position="256"/>
        <end position="275"/>
    </location>
</feature>
<evidence type="ECO:0000256" key="1">
    <source>
        <dbReference type="SAM" id="MobiDB-lite"/>
    </source>
</evidence>
<dbReference type="InterPro" id="IPR007621">
    <property type="entry name" value="TPM_dom"/>
</dbReference>
<feature type="transmembrane region" description="Helical" evidence="2">
    <location>
        <begin position="205"/>
        <end position="222"/>
    </location>
</feature>
<evidence type="ECO:0000259" key="3">
    <source>
        <dbReference type="Pfam" id="PF04536"/>
    </source>
</evidence>
<dbReference type="RefSeq" id="WP_197627859.1">
    <property type="nucleotide sequence ID" value="NZ_CP063073.1"/>
</dbReference>
<evidence type="ECO:0000313" key="5">
    <source>
        <dbReference type="Proteomes" id="UP000594923"/>
    </source>
</evidence>
<keyword evidence="2" id="KW-0472">Membrane</keyword>
<feature type="transmembrane region" description="Helical" evidence="2">
    <location>
        <begin position="179"/>
        <end position="198"/>
    </location>
</feature>
<gene>
    <name evidence="4" type="ORF">IMF22_08125</name>
</gene>
<feature type="region of interest" description="Disordered" evidence="1">
    <location>
        <begin position="363"/>
        <end position="410"/>
    </location>
</feature>
<feature type="domain" description="TPM" evidence="3">
    <location>
        <begin position="39"/>
        <end position="161"/>
    </location>
</feature>
<protein>
    <submittedName>
        <fullName evidence="4">TPM domain-containing protein</fullName>
    </submittedName>
</protein>
<dbReference type="Gene3D" id="3.10.310.50">
    <property type="match status" value="1"/>
</dbReference>